<gene>
    <name evidence="2" type="ORF">VSX58_00635</name>
</gene>
<dbReference type="RefSeq" id="WP_327616342.1">
    <property type="nucleotide sequence ID" value="NZ_JAYWTM010000001.1"/>
</dbReference>
<feature type="region of interest" description="Disordered" evidence="1">
    <location>
        <begin position="49"/>
        <end position="73"/>
    </location>
</feature>
<proteinExistence type="predicted"/>
<dbReference type="Pfam" id="PF11162">
    <property type="entry name" value="DUF2946"/>
    <property type="match status" value="1"/>
</dbReference>
<dbReference type="EMBL" id="JAYWTM010000001">
    <property type="protein sequence ID" value="MEC5341116.1"/>
    <property type="molecule type" value="Genomic_DNA"/>
</dbReference>
<accession>A0ABU6JKB2</accession>
<keyword evidence="3" id="KW-1185">Reference proteome</keyword>
<organism evidence="2 3">
    <name type="scientific">Brenneria populi</name>
    <dbReference type="NCBI Taxonomy" id="1505588"/>
    <lineage>
        <taxon>Bacteria</taxon>
        <taxon>Pseudomonadati</taxon>
        <taxon>Pseudomonadota</taxon>
        <taxon>Gammaproteobacteria</taxon>
        <taxon>Enterobacterales</taxon>
        <taxon>Pectobacteriaceae</taxon>
        <taxon>Brenneria</taxon>
    </lineage>
</organism>
<dbReference type="Proteomes" id="UP001309705">
    <property type="component" value="Unassembled WGS sequence"/>
</dbReference>
<evidence type="ECO:0000256" key="1">
    <source>
        <dbReference type="SAM" id="MobiDB-lite"/>
    </source>
</evidence>
<sequence length="135" mass="14327">MLLSSLRQRSFPAWCGIFAILTIFIAPAISQTLAHCRHGGLQALDAPANSTERRHHVGHDISGAHAPSHPGSDPAADHQACGYCVLFCHAPALSGIAGIAVAARRRPTRSRIITPLSAVIPFGRFASPMPRAPPR</sequence>
<dbReference type="InterPro" id="IPR021333">
    <property type="entry name" value="DUF2946"/>
</dbReference>
<comment type="caution">
    <text evidence="2">The sequence shown here is derived from an EMBL/GenBank/DDBJ whole genome shotgun (WGS) entry which is preliminary data.</text>
</comment>
<name>A0ABU6JKB2_9GAMM</name>
<evidence type="ECO:0000313" key="3">
    <source>
        <dbReference type="Proteomes" id="UP001309705"/>
    </source>
</evidence>
<reference evidence="2 3" key="1">
    <citation type="journal article" date="2017" name="Int. J. Syst. Evol. Microbiol.">
        <title>Brenneria populi subsp. brevivirga subsp. nov. isolated from symptomatic bark of Populus x euramericana canker, and description of Brenneria populi subsp. populi subsp. nov.</title>
        <authorList>
            <person name="Zheng M.H."/>
            <person name="Piao C.G."/>
            <person name="Xue H."/>
            <person name="Guo M.W."/>
            <person name="Li Y."/>
        </authorList>
    </citation>
    <scope>NUCLEOTIDE SEQUENCE [LARGE SCALE GENOMIC DNA]</scope>
    <source>
        <strain evidence="2 3">D9-5</strain>
    </source>
</reference>
<evidence type="ECO:0000313" key="2">
    <source>
        <dbReference type="EMBL" id="MEC5341116.1"/>
    </source>
</evidence>
<protein>
    <submittedName>
        <fullName evidence="2">DUF2946 domain-containing protein</fullName>
    </submittedName>
</protein>